<dbReference type="PANTHER" id="PTHR34413">
    <property type="entry name" value="PROPHAGE TAIL FIBER ASSEMBLY PROTEIN HOMOLOG TFAE-RELATED-RELATED"/>
    <property type="match status" value="1"/>
</dbReference>
<dbReference type="PANTHER" id="PTHR34413:SF2">
    <property type="entry name" value="PROPHAGE TAIL FIBER ASSEMBLY PROTEIN HOMOLOG TFAE-RELATED"/>
    <property type="match status" value="1"/>
</dbReference>
<protein>
    <submittedName>
        <fullName evidence="1">Tail fiber assembly protein</fullName>
    </submittedName>
</protein>
<name>A0A330G932_ENTCL</name>
<dbReference type="RefSeq" id="WP_112781472.1">
    <property type="nucleotide sequence ID" value="NZ_CABMNQ010000038.1"/>
</dbReference>
<evidence type="ECO:0000313" key="1">
    <source>
        <dbReference type="EMBL" id="RAZ64269.1"/>
    </source>
</evidence>
<dbReference type="Proteomes" id="UP000251576">
    <property type="component" value="Unassembled WGS sequence"/>
</dbReference>
<dbReference type="InterPro" id="IPR003458">
    <property type="entry name" value="Phage_T4_Gp38_tail_assem"/>
</dbReference>
<gene>
    <name evidence="1" type="ORF">DP202_18160</name>
</gene>
<sequence>MLVIKCFREVEPTEDQIKLFEGSAIAPKFLRSEDGQDWYECQSKFSDDKIKIMFDNAGIVRSVVDKPVPGRGNTLAVSMFFPINMSVAEIEGTLPDGFSINGGWVFDGENVVKRIETKEELIAEAEHTKSRLMENANTQIAPLQDAFDLGIATEQEAKNLTSWKKYRVLLNRVDIINPPNIDWPERPA</sequence>
<dbReference type="Pfam" id="PF02413">
    <property type="entry name" value="Caudo_TAP"/>
    <property type="match status" value="1"/>
</dbReference>
<dbReference type="EMBL" id="QMDH01000038">
    <property type="protein sequence ID" value="RAZ64269.1"/>
    <property type="molecule type" value="Genomic_DNA"/>
</dbReference>
<evidence type="ECO:0000313" key="2">
    <source>
        <dbReference type="Proteomes" id="UP000251576"/>
    </source>
</evidence>
<proteinExistence type="predicted"/>
<dbReference type="AlphaFoldDB" id="A0A330G932"/>
<comment type="caution">
    <text evidence="1">The sequence shown here is derived from an EMBL/GenBank/DDBJ whole genome shotgun (WGS) entry which is preliminary data.</text>
</comment>
<reference evidence="1 2" key="1">
    <citation type="submission" date="2018-06" db="EMBL/GenBank/DDBJ databases">
        <title>ACT-28, a chromosomally-encoded AmpC with carbapenemase activity from Enterobacter kobei.</title>
        <authorList>
            <person name="Jousset A.B."/>
            <person name="Oueslati S."/>
            <person name="Bernabeu S."/>
            <person name="Takissian J."/>
            <person name="Creton E."/>
            <person name="Vogel A."/>
            <person name="Cotellon G."/>
            <person name="Bonnin R.A."/>
            <person name="Dortet L."/>
            <person name="Naas T."/>
        </authorList>
    </citation>
    <scope>NUCLEOTIDE SEQUENCE [LARGE SCALE GENOMIC DNA]</scope>
    <source>
        <strain evidence="1 2">99B3</strain>
    </source>
</reference>
<accession>A0A330G932</accession>
<dbReference type="InterPro" id="IPR051220">
    <property type="entry name" value="TFA_Chaperone"/>
</dbReference>
<organism evidence="1 2">
    <name type="scientific">Enterobacter cloacae</name>
    <dbReference type="NCBI Taxonomy" id="550"/>
    <lineage>
        <taxon>Bacteria</taxon>
        <taxon>Pseudomonadati</taxon>
        <taxon>Pseudomonadota</taxon>
        <taxon>Gammaproteobacteria</taxon>
        <taxon>Enterobacterales</taxon>
        <taxon>Enterobacteriaceae</taxon>
        <taxon>Enterobacter</taxon>
        <taxon>Enterobacter cloacae complex</taxon>
    </lineage>
</organism>